<dbReference type="AlphaFoldDB" id="A0A1M6LAY8"/>
<evidence type="ECO:0000256" key="1">
    <source>
        <dbReference type="ARBA" id="ARBA00004613"/>
    </source>
</evidence>
<dbReference type="STRING" id="1121393.SAMN02745216_02084"/>
<organism evidence="7 8">
    <name type="scientific">Desulfatibacillum alkenivorans DSM 16219</name>
    <dbReference type="NCBI Taxonomy" id="1121393"/>
    <lineage>
        <taxon>Bacteria</taxon>
        <taxon>Pseudomonadati</taxon>
        <taxon>Thermodesulfobacteriota</taxon>
        <taxon>Desulfobacteria</taxon>
        <taxon>Desulfobacterales</taxon>
        <taxon>Desulfatibacillaceae</taxon>
        <taxon>Desulfatibacillum</taxon>
    </lineage>
</organism>
<reference evidence="8" key="1">
    <citation type="submission" date="2016-11" db="EMBL/GenBank/DDBJ databases">
        <authorList>
            <person name="Varghese N."/>
            <person name="Submissions S."/>
        </authorList>
    </citation>
    <scope>NUCLEOTIDE SEQUENCE [LARGE SCALE GENOMIC DNA]</scope>
    <source>
        <strain evidence="8">DSM 16219</strain>
    </source>
</reference>
<dbReference type="OrthoDB" id="5500612at2"/>
<evidence type="ECO:0000256" key="2">
    <source>
        <dbReference type="ARBA" id="ARBA00022525"/>
    </source>
</evidence>
<accession>A0A1M6LAY8</accession>
<dbReference type="EMBL" id="FQZU01000010">
    <property type="protein sequence ID" value="SHJ68325.1"/>
    <property type="molecule type" value="Genomic_DNA"/>
</dbReference>
<dbReference type="SUPFAM" id="SSF74853">
    <property type="entry name" value="Lamin A/C globular tail domain"/>
    <property type="match status" value="1"/>
</dbReference>
<dbReference type="InterPro" id="IPR036415">
    <property type="entry name" value="Lamin_tail_dom_sf"/>
</dbReference>
<evidence type="ECO:0000256" key="3">
    <source>
        <dbReference type="ARBA" id="ARBA00022729"/>
    </source>
</evidence>
<dbReference type="Gene3D" id="2.60.40.1260">
    <property type="entry name" value="Lamin Tail domain"/>
    <property type="match status" value="1"/>
</dbReference>
<evidence type="ECO:0000259" key="6">
    <source>
        <dbReference type="PROSITE" id="PS51841"/>
    </source>
</evidence>
<protein>
    <submittedName>
        <fullName evidence="7">Thrombospondin type 1 domain-containing protein</fullName>
    </submittedName>
</protein>
<dbReference type="InterPro" id="IPR001322">
    <property type="entry name" value="Lamin_tail_dom"/>
</dbReference>
<dbReference type="GO" id="GO:0005576">
    <property type="term" value="C:extracellular region"/>
    <property type="evidence" value="ECO:0007669"/>
    <property type="project" value="UniProtKB-SubCell"/>
</dbReference>
<dbReference type="Gene3D" id="2.20.100.10">
    <property type="entry name" value="Thrombospondin type-1 (TSP1) repeat"/>
    <property type="match status" value="7"/>
</dbReference>
<evidence type="ECO:0000313" key="7">
    <source>
        <dbReference type="EMBL" id="SHJ68325.1"/>
    </source>
</evidence>
<dbReference type="PANTHER" id="PTHR13723">
    <property type="entry name" value="ADAMTS A DISINTEGRIN AND METALLOPROTEASE WITH THROMBOSPONDIN MOTIFS PROTEASE"/>
    <property type="match status" value="1"/>
</dbReference>
<dbReference type="Pfam" id="PF00932">
    <property type="entry name" value="LTD"/>
    <property type="match status" value="1"/>
</dbReference>
<keyword evidence="4" id="KW-0677">Repeat</keyword>
<dbReference type="Proteomes" id="UP000183994">
    <property type="component" value="Unassembled WGS sequence"/>
</dbReference>
<dbReference type="PROSITE" id="PS50092">
    <property type="entry name" value="TSP1"/>
    <property type="match status" value="7"/>
</dbReference>
<evidence type="ECO:0000256" key="4">
    <source>
        <dbReference type="ARBA" id="ARBA00022737"/>
    </source>
</evidence>
<proteinExistence type="predicted"/>
<comment type="subcellular location">
    <subcellularLocation>
        <location evidence="1">Secreted</location>
    </subcellularLocation>
</comment>
<evidence type="ECO:0000256" key="5">
    <source>
        <dbReference type="SAM" id="SignalP"/>
    </source>
</evidence>
<dbReference type="Pfam" id="PF19030">
    <property type="entry name" value="TSP1_ADAMTS"/>
    <property type="match status" value="7"/>
</dbReference>
<feature type="signal peptide" evidence="5">
    <location>
        <begin position="1"/>
        <end position="24"/>
    </location>
</feature>
<keyword evidence="8" id="KW-1185">Reference proteome</keyword>
<evidence type="ECO:0000313" key="8">
    <source>
        <dbReference type="Proteomes" id="UP000183994"/>
    </source>
</evidence>
<dbReference type="PROSITE" id="PS51841">
    <property type="entry name" value="LTD"/>
    <property type="match status" value="1"/>
</dbReference>
<keyword evidence="2" id="KW-0964">Secreted</keyword>
<dbReference type="RefSeq" id="WP_073475523.1">
    <property type="nucleotide sequence ID" value="NZ_FQZU01000010.1"/>
</dbReference>
<sequence length="620" mass="63760">MLRIMSAFSMALLLALAAPALCYAGAPSDFVINEIHGDPAGDANGDGLINNGDRFIELVNVSSEAVDVSGWTLSAAAGILHVFPEDTAVPPGYPVVVFEGDVPAGLDDCAVFQTASSGAVSIAPGMDIINLSDGSSTSSTYGVIGIDNGQSLNRNPDLDAQDVYYLHTNIDGSNGKLFSPGVRVNGFPFAADCICPVSCDMDGDGVLGVSDALYIIQTAAGGRPDPGYYHWGVGAWSPCSETCGGGAYTREVVCLDGNGAQAPDGFCPDPKPESTGACNTHSCDYSWSAGEWSECSSLCGGGTSTRAVVCLDGSGKVAADSFCTGAKPQASQSCNEFACTYVWAVGPWSDCSANCGGGTSTRTVSCQDEGGNIAADGFCAGVKPAVVQTCNGDPCSYGWHIGAWENCSASCGGGAQTRNVDCRDQDGNVVDDGYCTEIKPSSSQACNEDPCVYSWTVSAWGDCSDACGGGMQTRSVTCQDQAGNIAADGLCTGVKPSATQACNTDACVYNWALGAWDDCSVDCGSGFQSRSVTCQDQAGNIVSDGYCSEVKPSTTNPCSVTPCEYNWSVGSWSECSTPCGGGLQIRSVTCRDQFGNAVNPENCINVQPAATQTCNTQACE</sequence>
<feature type="chain" id="PRO_5012748361" evidence="5">
    <location>
        <begin position="25"/>
        <end position="620"/>
    </location>
</feature>
<name>A0A1M6LAY8_9BACT</name>
<dbReference type="InterPro" id="IPR036383">
    <property type="entry name" value="TSP1_rpt_sf"/>
</dbReference>
<dbReference type="FunFam" id="2.20.100.10:FF:000005">
    <property type="entry name" value="ADAM metallopeptidase with thrombospondin type 1 motif 9"/>
    <property type="match status" value="7"/>
</dbReference>
<dbReference type="InterPro" id="IPR000884">
    <property type="entry name" value="TSP1_rpt"/>
</dbReference>
<dbReference type="SUPFAM" id="SSF82895">
    <property type="entry name" value="TSP-1 type 1 repeat"/>
    <property type="match status" value="7"/>
</dbReference>
<gene>
    <name evidence="7" type="ORF">SAMN02745216_02084</name>
</gene>
<feature type="domain" description="LTD" evidence="6">
    <location>
        <begin position="18"/>
        <end position="171"/>
    </location>
</feature>
<dbReference type="SMART" id="SM00209">
    <property type="entry name" value="TSP1"/>
    <property type="match status" value="7"/>
</dbReference>
<keyword evidence="3 5" id="KW-0732">Signal</keyword>
<dbReference type="InterPro" id="IPR050439">
    <property type="entry name" value="ADAMTS_ADAMTS-like"/>
</dbReference>